<dbReference type="RefSeq" id="WP_124696577.1">
    <property type="nucleotide sequence ID" value="NZ_JBHUFE010000036.1"/>
</dbReference>
<feature type="coiled-coil region" evidence="1">
    <location>
        <begin position="37"/>
        <end position="64"/>
    </location>
</feature>
<gene>
    <name evidence="2" type="ORF">EH198_16390</name>
</gene>
<accession>A0A3N9P5N1</accession>
<dbReference type="Proteomes" id="UP000282529">
    <property type="component" value="Unassembled WGS sequence"/>
</dbReference>
<evidence type="ECO:0000256" key="1">
    <source>
        <dbReference type="SAM" id="Coils"/>
    </source>
</evidence>
<dbReference type="AlphaFoldDB" id="A0A3N9P5N1"/>
<dbReference type="EMBL" id="RQPI01000009">
    <property type="protein sequence ID" value="RQW10394.1"/>
    <property type="molecule type" value="Genomic_DNA"/>
</dbReference>
<name>A0A3N9P5N1_9BACL</name>
<evidence type="ECO:0000313" key="3">
    <source>
        <dbReference type="Proteomes" id="UP000282529"/>
    </source>
</evidence>
<proteinExistence type="predicted"/>
<comment type="caution">
    <text evidence="2">The sequence shown here is derived from an EMBL/GenBank/DDBJ whole genome shotgun (WGS) entry which is preliminary data.</text>
</comment>
<keyword evidence="3" id="KW-1185">Reference proteome</keyword>
<evidence type="ECO:0000313" key="2">
    <source>
        <dbReference type="EMBL" id="RQW10394.1"/>
    </source>
</evidence>
<keyword evidence="1" id="KW-0175">Coiled coil</keyword>
<reference evidence="2 3" key="1">
    <citation type="submission" date="2018-11" db="EMBL/GenBank/DDBJ databases">
        <title>Genome sequence of strain 7197.</title>
        <authorList>
            <person name="Gao J."/>
            <person name="Sun J."/>
        </authorList>
    </citation>
    <scope>NUCLEOTIDE SEQUENCE [LARGE SCALE GENOMIC DNA]</scope>
    <source>
        <strain evidence="2 3">7197</strain>
    </source>
</reference>
<dbReference type="OrthoDB" id="2626917at2"/>
<organism evidence="2 3">
    <name type="scientific">Paenibacillus rhizophilus</name>
    <dbReference type="NCBI Taxonomy" id="1850366"/>
    <lineage>
        <taxon>Bacteria</taxon>
        <taxon>Bacillati</taxon>
        <taxon>Bacillota</taxon>
        <taxon>Bacilli</taxon>
        <taxon>Bacillales</taxon>
        <taxon>Paenibacillaceae</taxon>
        <taxon>Paenibacillus</taxon>
    </lineage>
</organism>
<protein>
    <submittedName>
        <fullName evidence="2">Uncharacterized protein</fullName>
    </submittedName>
</protein>
<sequence>MTLQERIKALIDVWENAAIVYAQTLEEDKRYGDYGGIQHCEHMIQFSRKKVEELESELRQIRSA</sequence>